<dbReference type="Pfam" id="PF10536">
    <property type="entry name" value="PMD"/>
    <property type="match status" value="1"/>
</dbReference>
<proteinExistence type="predicted"/>
<organism evidence="2 3">
    <name type="scientific">Gossypium schwendimanii</name>
    <name type="common">Cotton</name>
    <dbReference type="NCBI Taxonomy" id="34291"/>
    <lineage>
        <taxon>Eukaryota</taxon>
        <taxon>Viridiplantae</taxon>
        <taxon>Streptophyta</taxon>
        <taxon>Embryophyta</taxon>
        <taxon>Tracheophyta</taxon>
        <taxon>Spermatophyta</taxon>
        <taxon>Magnoliopsida</taxon>
        <taxon>eudicotyledons</taxon>
        <taxon>Gunneridae</taxon>
        <taxon>Pentapetalae</taxon>
        <taxon>rosids</taxon>
        <taxon>malvids</taxon>
        <taxon>Malvales</taxon>
        <taxon>Malvaceae</taxon>
        <taxon>Malvoideae</taxon>
        <taxon>Gossypium</taxon>
    </lineage>
</organism>
<evidence type="ECO:0000259" key="1">
    <source>
        <dbReference type="Pfam" id="PF10536"/>
    </source>
</evidence>
<comment type="caution">
    <text evidence="2">The sequence shown here is derived from an EMBL/GenBank/DDBJ whole genome shotgun (WGS) entry which is preliminary data.</text>
</comment>
<protein>
    <recommendedName>
        <fullName evidence="1">Aminotransferase-like plant mobile domain-containing protein</fullName>
    </recommendedName>
</protein>
<dbReference type="AlphaFoldDB" id="A0A7J9MN52"/>
<evidence type="ECO:0000313" key="2">
    <source>
        <dbReference type="EMBL" id="MBA0872390.1"/>
    </source>
</evidence>
<dbReference type="EMBL" id="JABFAF010000012">
    <property type="protein sequence ID" value="MBA0872390.1"/>
    <property type="molecule type" value="Genomic_DNA"/>
</dbReference>
<dbReference type="Proteomes" id="UP000593576">
    <property type="component" value="Unassembled WGS sequence"/>
</dbReference>
<name>A0A7J9MN52_GOSSC</name>
<dbReference type="OrthoDB" id="852195at2759"/>
<evidence type="ECO:0000313" key="3">
    <source>
        <dbReference type="Proteomes" id="UP000593576"/>
    </source>
</evidence>
<feature type="domain" description="Aminotransferase-like plant mobile" evidence="1">
    <location>
        <begin position="26"/>
        <end position="77"/>
    </location>
</feature>
<dbReference type="InterPro" id="IPR019557">
    <property type="entry name" value="AminoTfrase-like_pln_mobile"/>
</dbReference>
<sequence length="98" mass="11435">MTFIRPTVGSAFSIDIIRGFGNRAVILDEFFQDLNIWHVKAPLINYATIEMHQTDRVLQQFGFRQPIPVTPKVLDDEHKIDLRQSNKHLPEAIFFLKE</sequence>
<gene>
    <name evidence="2" type="ORF">Goshw_012696</name>
</gene>
<accession>A0A7J9MN52</accession>
<keyword evidence="3" id="KW-1185">Reference proteome</keyword>
<reference evidence="2 3" key="1">
    <citation type="journal article" date="2019" name="Genome Biol. Evol.">
        <title>Insights into the evolution of the New World diploid cottons (Gossypium, subgenus Houzingenia) based on genome sequencing.</title>
        <authorList>
            <person name="Grover C.E."/>
            <person name="Arick M.A. 2nd"/>
            <person name="Thrash A."/>
            <person name="Conover J.L."/>
            <person name="Sanders W.S."/>
            <person name="Peterson D.G."/>
            <person name="Frelichowski J.E."/>
            <person name="Scheffler J.A."/>
            <person name="Scheffler B.E."/>
            <person name="Wendel J.F."/>
        </authorList>
    </citation>
    <scope>NUCLEOTIDE SEQUENCE [LARGE SCALE GENOMIC DNA]</scope>
    <source>
        <strain evidence="2">1</strain>
        <tissue evidence="2">Leaf</tissue>
    </source>
</reference>